<dbReference type="InterPro" id="IPR053843">
    <property type="entry name" value="DnaD_N"/>
</dbReference>
<dbReference type="EMBL" id="FOGT01000001">
    <property type="protein sequence ID" value="SER43253.1"/>
    <property type="molecule type" value="Genomic_DNA"/>
</dbReference>
<dbReference type="PANTHER" id="PTHR37293">
    <property type="entry name" value="PHAGE REPLICATION PROTEIN-RELATED"/>
    <property type="match status" value="1"/>
</dbReference>
<dbReference type="PANTHER" id="PTHR37293:SF6">
    <property type="entry name" value="DNA REPLICATION PROTEIN DNAD"/>
    <property type="match status" value="1"/>
</dbReference>
<keyword evidence="6" id="KW-1185">Reference proteome</keyword>
<reference evidence="6" key="1">
    <citation type="submission" date="2016-10" db="EMBL/GenBank/DDBJ databases">
        <authorList>
            <person name="Varghese N."/>
            <person name="Submissions S."/>
        </authorList>
    </citation>
    <scope>NUCLEOTIDE SEQUENCE [LARGE SCALE GENOMIC DNA]</scope>
    <source>
        <strain evidence="6">S9</strain>
    </source>
</reference>
<dbReference type="InterPro" id="IPR006343">
    <property type="entry name" value="DnaB/C_C"/>
</dbReference>
<feature type="region of interest" description="Disordered" evidence="2">
    <location>
        <begin position="199"/>
        <end position="238"/>
    </location>
</feature>
<organism evidence="5 6">
    <name type="scientific">Salipaludibacillus aurantiacus</name>
    <dbReference type="NCBI Taxonomy" id="1601833"/>
    <lineage>
        <taxon>Bacteria</taxon>
        <taxon>Bacillati</taxon>
        <taxon>Bacillota</taxon>
        <taxon>Bacilli</taxon>
        <taxon>Bacillales</taxon>
        <taxon>Bacillaceae</taxon>
    </lineage>
</organism>
<proteinExistence type="inferred from homology"/>
<feature type="domain" description="DnaB/C C-terminal" evidence="3">
    <location>
        <begin position="130"/>
        <end position="202"/>
    </location>
</feature>
<dbReference type="Pfam" id="PF07261">
    <property type="entry name" value="DnaB_2"/>
    <property type="match status" value="1"/>
</dbReference>
<evidence type="ECO:0000256" key="1">
    <source>
        <dbReference type="ARBA" id="ARBA00093462"/>
    </source>
</evidence>
<name>A0A1H9P6P4_9BACI</name>
<dbReference type="SUPFAM" id="SSF158499">
    <property type="entry name" value="DnaD domain-like"/>
    <property type="match status" value="1"/>
</dbReference>
<dbReference type="RefSeq" id="WP_245732888.1">
    <property type="nucleotide sequence ID" value="NZ_FOGT01000001.1"/>
</dbReference>
<evidence type="ECO:0000259" key="3">
    <source>
        <dbReference type="Pfam" id="PF07261"/>
    </source>
</evidence>
<dbReference type="Gene3D" id="1.10.10.630">
    <property type="entry name" value="DnaD domain-like"/>
    <property type="match status" value="1"/>
</dbReference>
<dbReference type="Pfam" id="PF21984">
    <property type="entry name" value="DnaD_N"/>
    <property type="match status" value="1"/>
</dbReference>
<dbReference type="InterPro" id="IPR034829">
    <property type="entry name" value="DnaD-like_sf"/>
</dbReference>
<dbReference type="InterPro" id="IPR036390">
    <property type="entry name" value="WH_DNA-bd_sf"/>
</dbReference>
<evidence type="ECO:0000313" key="5">
    <source>
        <dbReference type="EMBL" id="SER43253.1"/>
    </source>
</evidence>
<dbReference type="SUPFAM" id="SSF46785">
    <property type="entry name" value="Winged helix' DNA-binding domain"/>
    <property type="match status" value="1"/>
</dbReference>
<dbReference type="NCBIfam" id="TIGR01446">
    <property type="entry name" value="DnaD_dom"/>
    <property type="match status" value="1"/>
</dbReference>
<dbReference type="InterPro" id="IPR036388">
    <property type="entry name" value="WH-like_DNA-bd_sf"/>
</dbReference>
<evidence type="ECO:0000259" key="4">
    <source>
        <dbReference type="Pfam" id="PF21984"/>
    </source>
</evidence>
<gene>
    <name evidence="5" type="ORF">SAMN05518684_101147</name>
</gene>
<dbReference type="InterPro" id="IPR053162">
    <property type="entry name" value="DnaD"/>
</dbReference>
<evidence type="ECO:0000313" key="6">
    <source>
        <dbReference type="Proteomes" id="UP000198571"/>
    </source>
</evidence>
<sequence>MEKDLSLQLLLEKPFTMPGLLFKHYKALGLSDLQFLLLIHIRQFHQEGNDFPTPQDLVNRMTIDEQECTRQLKQLLTNRFIEIEEVKSREGKISESISIDPLFEKLHLLLNEEELKGQDEEKKAEEGRLFQRFEQEFARPLSPMEMEMVSMWLDEDRHQPYMIEAALRESVVSSRLNFRYIDRILFDWKKNGVKTVEQAKAHGEKVRSHHSSKNYSKQTEEKPKKRHPGYNWLEGDGE</sequence>
<dbReference type="AlphaFoldDB" id="A0A1H9P6P4"/>
<evidence type="ECO:0000256" key="2">
    <source>
        <dbReference type="SAM" id="MobiDB-lite"/>
    </source>
</evidence>
<dbReference type="Proteomes" id="UP000198571">
    <property type="component" value="Unassembled WGS sequence"/>
</dbReference>
<feature type="domain" description="DnaD N-terminal" evidence="4">
    <location>
        <begin position="18"/>
        <end position="114"/>
    </location>
</feature>
<protein>
    <submittedName>
        <fullName evidence="5">DNA replication protein</fullName>
    </submittedName>
</protein>
<accession>A0A1H9P6P4</accession>
<comment type="similarity">
    <text evidence="1">Belongs to the DnaB/DnaD family.</text>
</comment>
<dbReference type="STRING" id="1601833.SAMN05518684_101147"/>
<dbReference type="Gene3D" id="1.10.10.10">
    <property type="entry name" value="Winged helix-like DNA-binding domain superfamily/Winged helix DNA-binding domain"/>
    <property type="match status" value="1"/>
</dbReference>